<comment type="function">
    <text evidence="1">Involved in the export of PMA1, possibly through the monitoring or assisting of PMA1 folding and acquisition of competence to enter vesicles.</text>
</comment>
<keyword evidence="5" id="KW-0813">Transport</keyword>
<evidence type="ECO:0000313" key="15">
    <source>
        <dbReference type="Proteomes" id="UP000189911"/>
    </source>
</evidence>
<feature type="chain" id="PRO_5009236499" description="Protein SOP4" evidence="13">
    <location>
        <begin position="19"/>
        <end position="258"/>
    </location>
</feature>
<keyword evidence="6" id="KW-0812">Transmembrane</keyword>
<proteinExistence type="inferred from homology"/>
<evidence type="ECO:0000256" key="13">
    <source>
        <dbReference type="SAM" id="SignalP"/>
    </source>
</evidence>
<keyword evidence="8" id="KW-0256">Endoplasmic reticulum</keyword>
<evidence type="ECO:0000256" key="3">
    <source>
        <dbReference type="ARBA" id="ARBA00007486"/>
    </source>
</evidence>
<organism evidence="14 15">
    <name type="scientific">Lachancea nothofagi CBS 11611</name>
    <dbReference type="NCBI Taxonomy" id="1266666"/>
    <lineage>
        <taxon>Eukaryota</taxon>
        <taxon>Fungi</taxon>
        <taxon>Dikarya</taxon>
        <taxon>Ascomycota</taxon>
        <taxon>Saccharomycotina</taxon>
        <taxon>Saccharomycetes</taxon>
        <taxon>Saccharomycetales</taxon>
        <taxon>Saccharomycetaceae</taxon>
        <taxon>Lachancea</taxon>
    </lineage>
</organism>
<keyword evidence="9" id="KW-0653">Protein transport</keyword>
<accession>A0A1G4KFJ2</accession>
<keyword evidence="7 13" id="KW-0732">Signal</keyword>
<keyword evidence="11" id="KW-0472">Membrane</keyword>
<evidence type="ECO:0000256" key="12">
    <source>
        <dbReference type="ARBA" id="ARBA00023180"/>
    </source>
</evidence>
<name>A0A1G4KFJ2_9SACH</name>
<protein>
    <recommendedName>
        <fullName evidence="4">Protein SOP4</fullName>
    </recommendedName>
</protein>
<comment type="subcellular location">
    <subcellularLocation>
        <location evidence="2">Endoplasmic reticulum membrane</location>
        <topology evidence="2">Single-pass type I membrane protein</topology>
    </subcellularLocation>
</comment>
<feature type="signal peptide" evidence="13">
    <location>
        <begin position="1"/>
        <end position="18"/>
    </location>
</feature>
<dbReference type="EMBL" id="LT598453">
    <property type="protein sequence ID" value="SCV03337.1"/>
    <property type="molecule type" value="Genomic_DNA"/>
</dbReference>
<evidence type="ECO:0000256" key="6">
    <source>
        <dbReference type="ARBA" id="ARBA00022692"/>
    </source>
</evidence>
<evidence type="ECO:0000256" key="1">
    <source>
        <dbReference type="ARBA" id="ARBA00002205"/>
    </source>
</evidence>
<evidence type="ECO:0000256" key="9">
    <source>
        <dbReference type="ARBA" id="ARBA00022927"/>
    </source>
</evidence>
<evidence type="ECO:0000256" key="7">
    <source>
        <dbReference type="ARBA" id="ARBA00022729"/>
    </source>
</evidence>
<evidence type="ECO:0000256" key="11">
    <source>
        <dbReference type="ARBA" id="ARBA00023136"/>
    </source>
</evidence>
<dbReference type="OrthoDB" id="27095at2759"/>
<keyword evidence="10" id="KW-1133">Transmembrane helix</keyword>
<dbReference type="Pfam" id="PF17081">
    <property type="entry name" value="SOP4"/>
    <property type="match status" value="1"/>
</dbReference>
<reference evidence="15" key="1">
    <citation type="submission" date="2016-03" db="EMBL/GenBank/DDBJ databases">
        <authorList>
            <person name="Devillers Hugo."/>
        </authorList>
    </citation>
    <scope>NUCLEOTIDE SEQUENCE [LARGE SCALE GENOMIC DNA]</scope>
</reference>
<keyword evidence="15" id="KW-1185">Reference proteome</keyword>
<evidence type="ECO:0000256" key="8">
    <source>
        <dbReference type="ARBA" id="ARBA00022824"/>
    </source>
</evidence>
<keyword evidence="12" id="KW-0325">Glycoprotein</keyword>
<dbReference type="Proteomes" id="UP000189911">
    <property type="component" value="Chromosome G"/>
</dbReference>
<gene>
    <name evidence="14" type="ORF">LANO_0G03532G</name>
</gene>
<sequence length="258" mass="29166">MLVSIVCLFLAMCATSFGATIKGKLDLSPFNVSRKDAINSNFKLLQVGDLGDQLYISNTRIRDFDGNFEFQHVPEPQDANSTVYFVLQSSSLDYNLKPNRILIRLDRGAQDANGIVTRAFKNVFGKENFPSPEILHPEELEEIDTKPYISITLVNKAPLRTYIQERSVSMFESGPLASILSSKYKLAAVITGVMTLLFSLFIGKLDIEGANAIKDDKILQQQTVKQTDQKEVQKELKNIKKRLECFKTTKPHEFYTKM</sequence>
<evidence type="ECO:0000256" key="4">
    <source>
        <dbReference type="ARBA" id="ARBA00020106"/>
    </source>
</evidence>
<evidence type="ECO:0000256" key="2">
    <source>
        <dbReference type="ARBA" id="ARBA00004115"/>
    </source>
</evidence>
<evidence type="ECO:0000313" key="14">
    <source>
        <dbReference type="EMBL" id="SCV03337.1"/>
    </source>
</evidence>
<dbReference type="GO" id="GO:0005789">
    <property type="term" value="C:endoplasmic reticulum membrane"/>
    <property type="evidence" value="ECO:0007669"/>
    <property type="project" value="UniProtKB-SubCell"/>
</dbReference>
<dbReference type="InterPro" id="IPR031395">
    <property type="entry name" value="Sop4"/>
</dbReference>
<dbReference type="GO" id="GO:0015031">
    <property type="term" value="P:protein transport"/>
    <property type="evidence" value="ECO:0007669"/>
    <property type="project" value="UniProtKB-KW"/>
</dbReference>
<evidence type="ECO:0000256" key="5">
    <source>
        <dbReference type="ARBA" id="ARBA00022448"/>
    </source>
</evidence>
<evidence type="ECO:0000256" key="10">
    <source>
        <dbReference type="ARBA" id="ARBA00022989"/>
    </source>
</evidence>
<comment type="similarity">
    <text evidence="3">Belongs to the SOP4 family.</text>
</comment>
<dbReference type="AlphaFoldDB" id="A0A1G4KFJ2"/>